<keyword evidence="5" id="KW-0547">Nucleotide-binding</keyword>
<dbReference type="PROSITE" id="PS51194">
    <property type="entry name" value="HELICASE_CTER"/>
    <property type="match status" value="1"/>
</dbReference>
<evidence type="ECO:0000256" key="9">
    <source>
        <dbReference type="ARBA" id="ARBA00023118"/>
    </source>
</evidence>
<gene>
    <name evidence="13" type="ORF">EDC19_1097</name>
</gene>
<dbReference type="NCBIfam" id="TIGR01596">
    <property type="entry name" value="cas3_HD"/>
    <property type="match status" value="1"/>
</dbReference>
<dbReference type="InterPro" id="IPR001650">
    <property type="entry name" value="Helicase_C-like"/>
</dbReference>
<evidence type="ECO:0000256" key="1">
    <source>
        <dbReference type="ARBA" id="ARBA00006847"/>
    </source>
</evidence>
<keyword evidence="7" id="KW-0347">Helicase</keyword>
<dbReference type="NCBIfam" id="TIGR01587">
    <property type="entry name" value="cas3_core"/>
    <property type="match status" value="1"/>
</dbReference>
<dbReference type="EMBL" id="SMGQ01000011">
    <property type="protein sequence ID" value="TCK98664.1"/>
    <property type="molecule type" value="Genomic_DNA"/>
</dbReference>
<dbReference type="Gene3D" id="1.10.3210.30">
    <property type="match status" value="1"/>
</dbReference>
<dbReference type="CDD" id="cd09641">
    <property type="entry name" value="Cas3''_I"/>
    <property type="match status" value="1"/>
</dbReference>
<keyword evidence="9" id="KW-0051">Antiviral defense</keyword>
<dbReference type="GO" id="GO:0003676">
    <property type="term" value="F:nucleic acid binding"/>
    <property type="evidence" value="ECO:0007669"/>
    <property type="project" value="InterPro"/>
</dbReference>
<comment type="similarity">
    <text evidence="1">In the N-terminal section; belongs to the CRISPR-associated nuclease Cas3-HD family.</text>
</comment>
<name>A0A4R1N3M8_9FIRM</name>
<evidence type="ECO:0000256" key="4">
    <source>
        <dbReference type="ARBA" id="ARBA00022723"/>
    </source>
</evidence>
<comment type="caution">
    <text evidence="13">The sequence shown here is derived from an EMBL/GenBank/DDBJ whole genome shotgun (WGS) entry which is preliminary data.</text>
</comment>
<evidence type="ECO:0000259" key="11">
    <source>
        <dbReference type="PROSITE" id="PS51194"/>
    </source>
</evidence>
<evidence type="ECO:0000256" key="6">
    <source>
        <dbReference type="ARBA" id="ARBA00022801"/>
    </source>
</evidence>
<dbReference type="SMART" id="SM00487">
    <property type="entry name" value="DEXDc"/>
    <property type="match status" value="1"/>
</dbReference>
<dbReference type="InterPro" id="IPR054712">
    <property type="entry name" value="Cas3-like_dom"/>
</dbReference>
<dbReference type="InterPro" id="IPR014001">
    <property type="entry name" value="Helicase_ATP-bd"/>
</dbReference>
<dbReference type="Proteomes" id="UP000294545">
    <property type="component" value="Unassembled WGS sequence"/>
</dbReference>
<evidence type="ECO:0000256" key="8">
    <source>
        <dbReference type="ARBA" id="ARBA00022840"/>
    </source>
</evidence>
<keyword evidence="14" id="KW-1185">Reference proteome</keyword>
<evidence type="ECO:0000256" key="5">
    <source>
        <dbReference type="ARBA" id="ARBA00022741"/>
    </source>
</evidence>
<feature type="domain" description="HD Cas3-type" evidence="12">
    <location>
        <begin position="29"/>
        <end position="243"/>
    </location>
</feature>
<dbReference type="InterPro" id="IPR006483">
    <property type="entry name" value="CRISPR-assoc_Cas3_HD"/>
</dbReference>
<dbReference type="SMART" id="SM00490">
    <property type="entry name" value="HELICc"/>
    <property type="match status" value="1"/>
</dbReference>
<dbReference type="InterPro" id="IPR006474">
    <property type="entry name" value="Helicase_Cas3_CRISPR-ass_core"/>
</dbReference>
<protein>
    <submittedName>
        <fullName evidence="13">CRISPR-associated Cas3 family helicase</fullName>
    </submittedName>
</protein>
<dbReference type="GO" id="GO:0004386">
    <property type="term" value="F:helicase activity"/>
    <property type="evidence" value="ECO:0007669"/>
    <property type="project" value="UniProtKB-KW"/>
</dbReference>
<feature type="domain" description="Helicase ATP-binding" evidence="10">
    <location>
        <begin position="317"/>
        <end position="507"/>
    </location>
</feature>
<proteinExistence type="inferred from homology"/>
<dbReference type="GO" id="GO:0004518">
    <property type="term" value="F:nuclease activity"/>
    <property type="evidence" value="ECO:0007669"/>
    <property type="project" value="UniProtKB-KW"/>
</dbReference>
<evidence type="ECO:0000259" key="10">
    <source>
        <dbReference type="PROSITE" id="PS51192"/>
    </source>
</evidence>
<evidence type="ECO:0000256" key="7">
    <source>
        <dbReference type="ARBA" id="ARBA00022806"/>
    </source>
</evidence>
<comment type="similarity">
    <text evidence="2">In the central section; belongs to the CRISPR-associated helicase Cas3 family.</text>
</comment>
<dbReference type="AlphaFoldDB" id="A0A4R1N3M8"/>
<dbReference type="InterPro" id="IPR011545">
    <property type="entry name" value="DEAD/DEAH_box_helicase_dom"/>
</dbReference>
<dbReference type="SUPFAM" id="SSF52540">
    <property type="entry name" value="P-loop containing nucleoside triphosphate hydrolases"/>
    <property type="match status" value="1"/>
</dbReference>
<dbReference type="PROSITE" id="PS51643">
    <property type="entry name" value="HD_CAS3"/>
    <property type="match status" value="1"/>
</dbReference>
<evidence type="ECO:0000313" key="14">
    <source>
        <dbReference type="Proteomes" id="UP000294545"/>
    </source>
</evidence>
<dbReference type="PROSITE" id="PS51192">
    <property type="entry name" value="HELICASE_ATP_BIND_1"/>
    <property type="match status" value="1"/>
</dbReference>
<organism evidence="13 14">
    <name type="scientific">Natranaerovirga hydrolytica</name>
    <dbReference type="NCBI Taxonomy" id="680378"/>
    <lineage>
        <taxon>Bacteria</taxon>
        <taxon>Bacillati</taxon>
        <taxon>Bacillota</taxon>
        <taxon>Clostridia</taxon>
        <taxon>Lachnospirales</taxon>
        <taxon>Natranaerovirgaceae</taxon>
        <taxon>Natranaerovirga</taxon>
    </lineage>
</organism>
<keyword evidence="4" id="KW-0479">Metal-binding</keyword>
<dbReference type="Pfam" id="PF22590">
    <property type="entry name" value="Cas3-like_C_2"/>
    <property type="match status" value="1"/>
</dbReference>
<keyword evidence="8" id="KW-0067">ATP-binding</keyword>
<dbReference type="GO" id="GO:0051607">
    <property type="term" value="P:defense response to virus"/>
    <property type="evidence" value="ECO:0007669"/>
    <property type="project" value="UniProtKB-KW"/>
</dbReference>
<dbReference type="GO" id="GO:0016787">
    <property type="term" value="F:hydrolase activity"/>
    <property type="evidence" value="ECO:0007669"/>
    <property type="project" value="UniProtKB-KW"/>
</dbReference>
<dbReference type="Pfam" id="PF18019">
    <property type="entry name" value="Cas3_HD"/>
    <property type="match status" value="1"/>
</dbReference>
<dbReference type="InterPro" id="IPR038257">
    <property type="entry name" value="CRISPR-assoc_Cas3_HD_sf"/>
</dbReference>
<evidence type="ECO:0000256" key="2">
    <source>
        <dbReference type="ARBA" id="ARBA00009046"/>
    </source>
</evidence>
<dbReference type="GO" id="GO:0046872">
    <property type="term" value="F:metal ion binding"/>
    <property type="evidence" value="ECO:0007669"/>
    <property type="project" value="UniProtKB-KW"/>
</dbReference>
<dbReference type="Gene3D" id="3.40.50.300">
    <property type="entry name" value="P-loop containing nucleotide triphosphate hydrolases"/>
    <property type="match status" value="2"/>
</dbReference>
<dbReference type="OrthoDB" id="9810236at2"/>
<dbReference type="PANTHER" id="PTHR24031">
    <property type="entry name" value="RNA HELICASE"/>
    <property type="match status" value="1"/>
</dbReference>
<accession>A0A4R1N3M8</accession>
<keyword evidence="6" id="KW-0378">Hydrolase</keyword>
<dbReference type="Pfam" id="PF00270">
    <property type="entry name" value="DEAD"/>
    <property type="match status" value="1"/>
</dbReference>
<feature type="domain" description="Helicase C-terminal" evidence="11">
    <location>
        <begin position="545"/>
        <end position="710"/>
    </location>
</feature>
<dbReference type="InterPro" id="IPR027417">
    <property type="entry name" value="P-loop_NTPase"/>
</dbReference>
<evidence type="ECO:0000259" key="12">
    <source>
        <dbReference type="PROSITE" id="PS51643"/>
    </source>
</evidence>
<evidence type="ECO:0000256" key="3">
    <source>
        <dbReference type="ARBA" id="ARBA00022722"/>
    </source>
</evidence>
<sequence length="860" mass="101589">MGCKIMEYEYVTIEELLNHPNDILAHLKEGKKSETLLEHMNTTKKYLELVLKDYHIDKNVKHIIENIKKEDTNNCSERVHQIIFELFINGIYLHDIGKINPNFQALKMSNNKFQSFSNNSKHALLSAIIYQDIYIEKMDTYAKLKDDEYNLLFAITHIFAYLISRHHTHLNELVDYIDDQDKITTQLKHHNEFIQSINIDVGNKNYYKNEKEYQTDVEDYLETSEIYILARLFYSLLIACDYYATYDYMSSSSIEVRDFGLVKNVPNIKEYYHQTEIMKKVNQYFNYKKTHRGKNPFSNEPINALRSDMLKEATDTLNANKEKNIFYLEAPTGSGKTNISINLALNILEQNDSINKIMYIFPFNTLVDQTFETLTKSLGEKLESTVVNAITPIKTNKMNDEEAVNYDEEYLNYLFLHYPLIITTHVRLFNMLFGCSREENIPLMHLANSVIIIDEVQSYKIKIWKEIIYFFDQYSQFLNIKIIIMSATLPKLDELLKGEIKEASYSNLIKNREAYFMNPLFRDRVALDYSLLDGEMMDLETKEEQLDFLLDKVDAIWKEKGKAKILIEFLTTNSARAFYDKALEKHRHKEVFELTGSDNKNERMRIIDLVRNKLEDCLLITTQVIEAGVDIDMDIGFKSISFLDAEEQFLGRINRSCKRKGRAYFFDIDEAKTIYKGDFRLEQNLHKKKLREVLETKEFSQFYQNILEEIDLYKNRNNDDNFRITKSEIIKMRFSKIYEKMRLIDNENTVDLFVNGVENINGKRVKGKVVWDEYKKLLNNNELSFGEKKIKLSAVKSKMNYFIYTLYIRNPALKRPSVYEEEIGELYFIDDEQALKKNGKFNKMEAYKLFNHEPSDMDFL</sequence>
<reference evidence="13 14" key="1">
    <citation type="submission" date="2019-03" db="EMBL/GenBank/DDBJ databases">
        <title>Genomic Encyclopedia of Type Strains, Phase IV (KMG-IV): sequencing the most valuable type-strain genomes for metagenomic binning, comparative biology and taxonomic classification.</title>
        <authorList>
            <person name="Goeker M."/>
        </authorList>
    </citation>
    <scope>NUCLEOTIDE SEQUENCE [LARGE SCALE GENOMIC DNA]</scope>
    <source>
        <strain evidence="13 14">DSM 24176</strain>
    </source>
</reference>
<dbReference type="GO" id="GO:0005524">
    <property type="term" value="F:ATP binding"/>
    <property type="evidence" value="ECO:0007669"/>
    <property type="project" value="UniProtKB-KW"/>
</dbReference>
<evidence type="ECO:0000313" key="13">
    <source>
        <dbReference type="EMBL" id="TCK98664.1"/>
    </source>
</evidence>
<keyword evidence="3" id="KW-0540">Nuclease</keyword>